<dbReference type="GO" id="GO:0042744">
    <property type="term" value="P:hydrogen peroxide catabolic process"/>
    <property type="evidence" value="ECO:0007669"/>
    <property type="project" value="TreeGrafter"/>
</dbReference>
<feature type="binding site" evidence="9">
    <location>
        <position position="145"/>
    </location>
    <ligand>
        <name>Ca(2+)</name>
        <dbReference type="ChEBI" id="CHEBI:29108"/>
        <label>1</label>
    </ligand>
</feature>
<evidence type="ECO:0000256" key="3">
    <source>
        <dbReference type="ARBA" id="ARBA00022617"/>
    </source>
</evidence>
<evidence type="ECO:0000256" key="1">
    <source>
        <dbReference type="ARBA" id="ARBA00006089"/>
    </source>
</evidence>
<comment type="similarity">
    <text evidence="1 12">Belongs to the peroxidase family. Ligninase subfamily.</text>
</comment>
<keyword evidence="9 12" id="KW-0106">Calcium</keyword>
<protein>
    <recommendedName>
        <fullName evidence="12">Peroxidase</fullName>
        <ecNumber evidence="12">1.11.1.-</ecNumber>
    </recommendedName>
</protein>
<dbReference type="Gene3D" id="1.10.420.10">
    <property type="entry name" value="Peroxidase, domain 2"/>
    <property type="match status" value="1"/>
</dbReference>
<feature type="disulfide bond" evidence="11">
    <location>
        <begin position="95"/>
        <end position="349"/>
    </location>
</feature>
<dbReference type="InterPro" id="IPR019794">
    <property type="entry name" value="Peroxidases_AS"/>
</dbReference>
<keyword evidence="2 12" id="KW-0575">Peroxidase</keyword>
<evidence type="ECO:0000256" key="11">
    <source>
        <dbReference type="PIRSR" id="PIRSR601621-4"/>
    </source>
</evidence>
<keyword evidence="15" id="KW-1185">Reference proteome</keyword>
<dbReference type="Gene3D" id="1.10.520.10">
    <property type="match status" value="1"/>
</dbReference>
<dbReference type="Pfam" id="PF00141">
    <property type="entry name" value="peroxidase"/>
    <property type="match status" value="1"/>
</dbReference>
<comment type="caution">
    <text evidence="14">The sequence shown here is derived from an EMBL/GenBank/DDBJ whole genome shotgun (WGS) entry which is preliminary data.</text>
</comment>
<dbReference type="PROSITE" id="PS00436">
    <property type="entry name" value="PEROXIDASE_2"/>
    <property type="match status" value="1"/>
</dbReference>
<keyword evidence="4 9" id="KW-0479">Metal-binding</keyword>
<name>A0AA40BTJ9_9PEZI</name>
<keyword evidence="11" id="KW-1015">Disulfide bond</keyword>
<dbReference type="InterPro" id="IPR001621">
    <property type="entry name" value="Ligninase"/>
</dbReference>
<dbReference type="GO" id="GO:0046872">
    <property type="term" value="F:metal ion binding"/>
    <property type="evidence" value="ECO:0007669"/>
    <property type="project" value="UniProtKB-UniRule"/>
</dbReference>
<sequence length="359" mass="37950">MKASVIVSTLFGSAAIAHPGMGKAMEEIKQIAKRQFQPSTEMLGELKTLTDSQLSTTGKAIKAILLGTGSPIDTTTFYTAPSGGKDAAACKADRCCVWKYIANDMRAVMFQNGVCTNIARGSIRLGFHDAATWTKTTPIGQGGADGSIILSGTEMSRGENSALIPIGPVYTAWHNTYKSYGVTMADLIQFGAKVAAGSCPGGPRIRHFVGRVDNPNANPAGLLPSPFANASTILTTFAAKTIGPGGVVALLGAHTASRQTVIDPTQVGAAQDSTPGRWDQNYFSETINPNTPSTIVKFQSDINIANDAVTSPVWTQFTNNKAAWDTAYAAEYIRMSLMGFQDINGMVECTKVMPSVLPL</sequence>
<evidence type="ECO:0000313" key="15">
    <source>
        <dbReference type="Proteomes" id="UP001172155"/>
    </source>
</evidence>
<comment type="cofactor">
    <cofactor evidence="9 12">
        <name>Ca(2+)</name>
        <dbReference type="ChEBI" id="CHEBI:29108"/>
    </cofactor>
    <text evidence="9 12">Binds 2 calcium ions per subunit.</text>
</comment>
<keyword evidence="6 9" id="KW-0408">Iron</keyword>
<feature type="binding site" evidence="9">
    <location>
        <position position="143"/>
    </location>
    <ligand>
        <name>Ca(2+)</name>
        <dbReference type="ChEBI" id="CHEBI:29108"/>
        <label>1</label>
    </ligand>
</feature>
<feature type="binding site" evidence="9">
    <location>
        <position position="147"/>
    </location>
    <ligand>
        <name>Ca(2+)</name>
        <dbReference type="ChEBI" id="CHEBI:29108"/>
        <label>1</label>
    </ligand>
</feature>
<dbReference type="InterPro" id="IPR010255">
    <property type="entry name" value="Haem_peroxidase_sf"/>
</dbReference>
<proteinExistence type="inferred from homology"/>
<evidence type="ECO:0000256" key="4">
    <source>
        <dbReference type="ARBA" id="ARBA00022723"/>
    </source>
</evidence>
<keyword evidence="7" id="KW-0325">Glycoprotein</keyword>
<feature type="site" description="Transition state stabilizer" evidence="10">
    <location>
        <position position="124"/>
    </location>
</feature>
<evidence type="ECO:0000259" key="13">
    <source>
        <dbReference type="PROSITE" id="PS50873"/>
    </source>
</evidence>
<dbReference type="SUPFAM" id="SSF48113">
    <property type="entry name" value="Heme-dependent peroxidases"/>
    <property type="match status" value="1"/>
</dbReference>
<dbReference type="PRINTS" id="PR00458">
    <property type="entry name" value="PEROXIDASE"/>
</dbReference>
<feature type="domain" description="Plant heme peroxidase family profile" evidence="13">
    <location>
        <begin position="182"/>
        <end position="353"/>
    </location>
</feature>
<evidence type="ECO:0000256" key="2">
    <source>
        <dbReference type="ARBA" id="ARBA00022559"/>
    </source>
</evidence>
<evidence type="ECO:0000256" key="7">
    <source>
        <dbReference type="ARBA" id="ARBA00023180"/>
    </source>
</evidence>
<dbReference type="PANTHER" id="PTHR31356:SF66">
    <property type="entry name" value="CATALASE-PEROXIDASE"/>
    <property type="match status" value="1"/>
</dbReference>
<evidence type="ECO:0000256" key="9">
    <source>
        <dbReference type="PIRSR" id="PIRSR601621-2"/>
    </source>
</evidence>
<dbReference type="EC" id="1.11.1.-" evidence="12"/>
<reference evidence="14" key="1">
    <citation type="submission" date="2023-06" db="EMBL/GenBank/DDBJ databases">
        <title>Genome-scale phylogeny and comparative genomics of the fungal order Sordariales.</title>
        <authorList>
            <consortium name="Lawrence Berkeley National Laboratory"/>
            <person name="Hensen N."/>
            <person name="Bonometti L."/>
            <person name="Westerberg I."/>
            <person name="Brannstrom I.O."/>
            <person name="Guillou S."/>
            <person name="Cros-Aarteil S."/>
            <person name="Calhoun S."/>
            <person name="Haridas S."/>
            <person name="Kuo A."/>
            <person name="Mondo S."/>
            <person name="Pangilinan J."/>
            <person name="Riley R."/>
            <person name="LaButti K."/>
            <person name="Andreopoulos B."/>
            <person name="Lipzen A."/>
            <person name="Chen C."/>
            <person name="Yanf M."/>
            <person name="Daum C."/>
            <person name="Ng V."/>
            <person name="Clum A."/>
            <person name="Steindorff A."/>
            <person name="Ohm R."/>
            <person name="Martin F."/>
            <person name="Silar P."/>
            <person name="Natvig D."/>
            <person name="Lalanne C."/>
            <person name="Gautier V."/>
            <person name="Ament-velasquez S.L."/>
            <person name="Kruys A."/>
            <person name="Hutchinson M.I."/>
            <person name="Powell A.J."/>
            <person name="Barry K."/>
            <person name="Miller A.N."/>
            <person name="Grigoriev I.V."/>
            <person name="Debuchy R."/>
            <person name="Gladieux P."/>
            <person name="Thoren M.H."/>
            <person name="Johannesson H."/>
        </authorList>
    </citation>
    <scope>NUCLEOTIDE SEQUENCE</scope>
    <source>
        <strain evidence="14">SMH3187-1</strain>
    </source>
</reference>
<evidence type="ECO:0000256" key="10">
    <source>
        <dbReference type="PIRSR" id="PIRSR601621-3"/>
    </source>
</evidence>
<keyword evidence="3 9" id="KW-0349">Heme</keyword>
<dbReference type="InterPro" id="IPR002016">
    <property type="entry name" value="Haem_peroxidase"/>
</dbReference>
<evidence type="ECO:0000313" key="14">
    <source>
        <dbReference type="EMBL" id="KAK0740055.1"/>
    </source>
</evidence>
<feature type="binding site" description="axial binding residue" evidence="9">
    <location>
        <position position="254"/>
    </location>
    <ligand>
        <name>heme b</name>
        <dbReference type="ChEBI" id="CHEBI:60344"/>
    </ligand>
    <ligandPart>
        <name>Fe</name>
        <dbReference type="ChEBI" id="CHEBI:18248"/>
    </ligandPart>
</feature>
<evidence type="ECO:0000256" key="6">
    <source>
        <dbReference type="ARBA" id="ARBA00023004"/>
    </source>
</evidence>
<evidence type="ECO:0000256" key="8">
    <source>
        <dbReference type="PIRSR" id="PIRSR601621-1"/>
    </source>
</evidence>
<dbReference type="EMBL" id="JAUKUD010000006">
    <property type="protein sequence ID" value="KAK0740055.1"/>
    <property type="molecule type" value="Genomic_DNA"/>
</dbReference>
<comment type="cofactor">
    <cofactor evidence="9">
        <name>heme b</name>
        <dbReference type="ChEBI" id="CHEBI:60344"/>
    </cofactor>
    <text evidence="9">Binds 1 heme b (iron(II)-protoporphyrin IX) group per subunit.</text>
</comment>
<dbReference type="PRINTS" id="PR00462">
    <property type="entry name" value="LIGNINASE"/>
</dbReference>
<dbReference type="GO" id="GO:0034599">
    <property type="term" value="P:cellular response to oxidative stress"/>
    <property type="evidence" value="ECO:0007669"/>
    <property type="project" value="InterPro"/>
</dbReference>
<evidence type="ECO:0000256" key="12">
    <source>
        <dbReference type="RuleBase" id="RU363051"/>
    </source>
</evidence>
<evidence type="ECO:0000256" key="5">
    <source>
        <dbReference type="ARBA" id="ARBA00023002"/>
    </source>
</evidence>
<feature type="binding site" evidence="9">
    <location>
        <position position="274"/>
    </location>
    <ligand>
        <name>Ca(2+)</name>
        <dbReference type="ChEBI" id="CHEBI:29108"/>
        <label>2</label>
    </ligand>
</feature>
<feature type="binding site" evidence="9">
    <location>
        <position position="272"/>
    </location>
    <ligand>
        <name>Ca(2+)</name>
        <dbReference type="ChEBI" id="CHEBI:29108"/>
        <label>2</label>
    </ligand>
</feature>
<dbReference type="Proteomes" id="UP001172155">
    <property type="component" value="Unassembled WGS sequence"/>
</dbReference>
<gene>
    <name evidence="14" type="ORF">B0T18DRAFT_431442</name>
</gene>
<dbReference type="GO" id="GO:0004601">
    <property type="term" value="F:peroxidase activity"/>
    <property type="evidence" value="ECO:0007669"/>
    <property type="project" value="UniProtKB-KW"/>
</dbReference>
<feature type="disulfide bond" evidence="11">
    <location>
        <begin position="115"/>
        <end position="199"/>
    </location>
</feature>
<accession>A0AA40BTJ9</accession>
<dbReference type="GO" id="GO:0000302">
    <property type="term" value="P:response to reactive oxygen species"/>
    <property type="evidence" value="ECO:0007669"/>
    <property type="project" value="TreeGrafter"/>
</dbReference>
<dbReference type="PROSITE" id="PS50873">
    <property type="entry name" value="PEROXIDASE_4"/>
    <property type="match status" value="1"/>
</dbReference>
<dbReference type="AlphaFoldDB" id="A0AA40BTJ9"/>
<dbReference type="GO" id="GO:0020037">
    <property type="term" value="F:heme binding"/>
    <property type="evidence" value="ECO:0007669"/>
    <property type="project" value="UniProtKB-UniRule"/>
</dbReference>
<feature type="binding site" evidence="9">
    <location>
        <position position="279"/>
    </location>
    <ligand>
        <name>Ca(2+)</name>
        <dbReference type="ChEBI" id="CHEBI:29108"/>
        <label>2</label>
    </ligand>
</feature>
<feature type="active site" description="Proton acceptor" evidence="8">
    <location>
        <position position="128"/>
    </location>
</feature>
<organism evidence="14 15">
    <name type="scientific">Schizothecium vesticola</name>
    <dbReference type="NCBI Taxonomy" id="314040"/>
    <lineage>
        <taxon>Eukaryota</taxon>
        <taxon>Fungi</taxon>
        <taxon>Dikarya</taxon>
        <taxon>Ascomycota</taxon>
        <taxon>Pezizomycotina</taxon>
        <taxon>Sordariomycetes</taxon>
        <taxon>Sordariomycetidae</taxon>
        <taxon>Sordariales</taxon>
        <taxon>Schizotheciaceae</taxon>
        <taxon>Schizothecium</taxon>
    </lineage>
</organism>
<dbReference type="PANTHER" id="PTHR31356">
    <property type="entry name" value="THYLAKOID LUMENAL 29 KDA PROTEIN, CHLOROPLASTIC-RELATED"/>
    <property type="match status" value="1"/>
</dbReference>
<dbReference type="InterPro" id="IPR044831">
    <property type="entry name" value="Ccp1-like"/>
</dbReference>
<feature type="binding site" evidence="9">
    <location>
        <position position="129"/>
    </location>
    <ligand>
        <name>Ca(2+)</name>
        <dbReference type="ChEBI" id="CHEBI:29108"/>
        <label>1</label>
    </ligand>
</feature>
<keyword evidence="5 12" id="KW-0560">Oxidoreductase</keyword>
<feature type="binding site" evidence="9">
    <location>
        <position position="255"/>
    </location>
    <ligand>
        <name>Ca(2+)</name>
        <dbReference type="ChEBI" id="CHEBI:29108"/>
        <label>2</label>
    </ligand>
</feature>